<protein>
    <submittedName>
        <fullName evidence="2">Uncharacterized protein</fullName>
    </submittedName>
</protein>
<dbReference type="Proteomes" id="UP000521943">
    <property type="component" value="Unassembled WGS sequence"/>
</dbReference>
<keyword evidence="3" id="KW-1185">Reference proteome</keyword>
<evidence type="ECO:0000256" key="1">
    <source>
        <dbReference type="SAM" id="MobiDB-lite"/>
    </source>
</evidence>
<feature type="compositionally biased region" description="Basic residues" evidence="1">
    <location>
        <begin position="118"/>
        <end position="134"/>
    </location>
</feature>
<proteinExistence type="predicted"/>
<dbReference type="AlphaFoldDB" id="A0A8H6M0Y9"/>
<reference evidence="2 3" key="1">
    <citation type="submission" date="2020-07" db="EMBL/GenBank/DDBJ databases">
        <title>Comparative genomics of pyrophilous fungi reveals a link between fire events and developmental genes.</title>
        <authorList>
            <consortium name="DOE Joint Genome Institute"/>
            <person name="Steindorff A.S."/>
            <person name="Carver A."/>
            <person name="Calhoun S."/>
            <person name="Stillman K."/>
            <person name="Liu H."/>
            <person name="Lipzen A."/>
            <person name="Pangilinan J."/>
            <person name="Labutti K."/>
            <person name="Bruns T.D."/>
            <person name="Grigoriev I.V."/>
        </authorList>
    </citation>
    <scope>NUCLEOTIDE SEQUENCE [LARGE SCALE GENOMIC DNA]</scope>
    <source>
        <strain evidence="2 3">CBS 144469</strain>
    </source>
</reference>
<evidence type="ECO:0000313" key="2">
    <source>
        <dbReference type="EMBL" id="KAF6748266.1"/>
    </source>
</evidence>
<evidence type="ECO:0000313" key="3">
    <source>
        <dbReference type="Proteomes" id="UP000521943"/>
    </source>
</evidence>
<dbReference type="EMBL" id="JACGCI010000073">
    <property type="protein sequence ID" value="KAF6748266.1"/>
    <property type="molecule type" value="Genomic_DNA"/>
</dbReference>
<feature type="region of interest" description="Disordered" evidence="1">
    <location>
        <begin position="117"/>
        <end position="145"/>
    </location>
</feature>
<accession>A0A8H6M0Y9</accession>
<sequence length="378" mass="43193">MNTKRTGEAQVTGDQCHMKRTLIDQWCMQVNTFLLPSKPLFRPDRGQMLLERQFVSSPTVHVAPALFDWINRHQLLVIRSFRLQLSPEVSSNTGAGAARDSQDFPLLNLRSFEERHSYHSKVKKGQKDRRKRVPSSHSEELQKSRRAKLQKEASIEWCWTFSCFNAQQTRSPALPPALVPQRTVYRTGIWRIETMNEYGMYAARPEIPVTVKQYFISGDVFDQVVEDGGWSAWTFLPNEHTTRQCRFGEVLFPKTCCPPKYPSLNFANHGSLLCQVYDFHWRAIHVAIELSTEQSADCEDLLSEFTTDAVPLKCTKASCFDEELGRSRALSSATCLISATLKMVACAAARRGSSRLHTPWQEVTVELELISAAFEWLR</sequence>
<organism evidence="2 3">
    <name type="scientific">Ephemerocybe angulata</name>
    <dbReference type="NCBI Taxonomy" id="980116"/>
    <lineage>
        <taxon>Eukaryota</taxon>
        <taxon>Fungi</taxon>
        <taxon>Dikarya</taxon>
        <taxon>Basidiomycota</taxon>
        <taxon>Agaricomycotina</taxon>
        <taxon>Agaricomycetes</taxon>
        <taxon>Agaricomycetidae</taxon>
        <taxon>Agaricales</taxon>
        <taxon>Agaricineae</taxon>
        <taxon>Psathyrellaceae</taxon>
        <taxon>Ephemerocybe</taxon>
    </lineage>
</organism>
<name>A0A8H6M0Y9_9AGAR</name>
<gene>
    <name evidence="2" type="ORF">DFP72DRAFT_853728</name>
</gene>
<comment type="caution">
    <text evidence="2">The sequence shown here is derived from an EMBL/GenBank/DDBJ whole genome shotgun (WGS) entry which is preliminary data.</text>
</comment>